<gene>
    <name evidence="2" type="ORF">ACFPP6_30500</name>
</gene>
<feature type="compositionally biased region" description="Basic and acidic residues" evidence="1">
    <location>
        <begin position="266"/>
        <end position="275"/>
    </location>
</feature>
<feature type="compositionally biased region" description="Gly residues" evidence="1">
    <location>
        <begin position="244"/>
        <end position="259"/>
    </location>
</feature>
<proteinExistence type="predicted"/>
<comment type="caution">
    <text evidence="2">The sequence shown here is derived from an EMBL/GenBank/DDBJ whole genome shotgun (WGS) entry which is preliminary data.</text>
</comment>
<feature type="region of interest" description="Disordered" evidence="1">
    <location>
        <begin position="314"/>
        <end position="338"/>
    </location>
</feature>
<evidence type="ECO:0000256" key="1">
    <source>
        <dbReference type="SAM" id="MobiDB-lite"/>
    </source>
</evidence>
<feature type="compositionally biased region" description="Polar residues" evidence="1">
    <location>
        <begin position="319"/>
        <end position="329"/>
    </location>
</feature>
<evidence type="ECO:0000313" key="3">
    <source>
        <dbReference type="Proteomes" id="UP001596222"/>
    </source>
</evidence>
<dbReference type="Proteomes" id="UP001596222">
    <property type="component" value="Unassembled WGS sequence"/>
</dbReference>
<sequence>MSAAPAHSRVPRAVATTAGCSSERRQRVRVPWRLIASASYADVALSVYMKVKALGARPEGCTAGAERLASYLGMSKSSVERGLTQLRRPAADGVVELPENVRRSLPGGSGTTARRRVRTMSSTERFVWLPVAACEDLTPRQLRAYAVLMYSQKQRIPLTLGEIAGFLRHYSGRRAGLPVTAEAAGAVIDELEAAGWATVHRRAGAQGRHHYIAHEIPPAADEHGQEPAGAPGDAVDTPRPEAGPGAGSTGVGDGSGADAGDGSLATKEDLGTVRPDDERALFFPAVGEVQVGEAVENPASGSTSVVEEGGLALRAGNKNLPSSDSTTSPARPKAAPYDGPELTFSPRIHAALEPVAWLMQQIGSVWVLRRIGREVGRQLNEGTDADRLRHRLTARLAGVMVSDIRDPGRWILGAALPRWGCGNRDCESGVRWSTGETCEVCQDAFAAKQAERQRQQRLAQGLCPEHGVLMVGDEGCVECQPTARPVRPVRATSPAPRSQEPREVPRGICRACASGFPEAEAASGDGLCAACRPTTQGEPEERVQEAEELRCAGWGGESCDRLALPTRFVCLRHHAAALAANAAS</sequence>
<keyword evidence="3" id="KW-1185">Reference proteome</keyword>
<evidence type="ECO:0000313" key="2">
    <source>
        <dbReference type="EMBL" id="MFC5149004.1"/>
    </source>
</evidence>
<accession>A0ABW0A8J0</accession>
<dbReference type="EMBL" id="JBHSKJ010000022">
    <property type="protein sequence ID" value="MFC5149004.1"/>
    <property type="molecule type" value="Genomic_DNA"/>
</dbReference>
<name>A0ABW0A8J0_9ACTN</name>
<reference evidence="3" key="1">
    <citation type="journal article" date="2019" name="Int. J. Syst. Evol. Microbiol.">
        <title>The Global Catalogue of Microorganisms (GCM) 10K type strain sequencing project: providing services to taxonomists for standard genome sequencing and annotation.</title>
        <authorList>
            <consortium name="The Broad Institute Genomics Platform"/>
            <consortium name="The Broad Institute Genome Sequencing Center for Infectious Disease"/>
            <person name="Wu L."/>
            <person name="Ma J."/>
        </authorList>
    </citation>
    <scope>NUCLEOTIDE SEQUENCE [LARGE SCALE GENOMIC DNA]</scope>
    <source>
        <strain evidence="3">CGMCC 4.1641</strain>
    </source>
</reference>
<evidence type="ECO:0008006" key="4">
    <source>
        <dbReference type="Google" id="ProtNLM"/>
    </source>
</evidence>
<protein>
    <recommendedName>
        <fullName evidence="4">Helix-turn-helix domain-containing protein</fullName>
    </recommendedName>
</protein>
<dbReference type="RefSeq" id="WP_382049302.1">
    <property type="nucleotide sequence ID" value="NZ_JBHSKJ010000022.1"/>
</dbReference>
<feature type="region of interest" description="Disordered" evidence="1">
    <location>
        <begin position="220"/>
        <end position="275"/>
    </location>
</feature>
<organism evidence="2 3">
    <name type="scientific">Streptomyces aureoversilis</name>
    <dbReference type="NCBI Taxonomy" id="67277"/>
    <lineage>
        <taxon>Bacteria</taxon>
        <taxon>Bacillati</taxon>
        <taxon>Actinomycetota</taxon>
        <taxon>Actinomycetes</taxon>
        <taxon>Kitasatosporales</taxon>
        <taxon>Streptomycetaceae</taxon>
        <taxon>Streptomyces</taxon>
    </lineage>
</organism>